<name>A0A369QRD0_9BACT</name>
<keyword evidence="2" id="KW-1185">Reference proteome</keyword>
<evidence type="ECO:0008006" key="3">
    <source>
        <dbReference type="Google" id="ProtNLM"/>
    </source>
</evidence>
<dbReference type="EMBL" id="QASA01000001">
    <property type="protein sequence ID" value="RDC65797.1"/>
    <property type="molecule type" value="Genomic_DNA"/>
</dbReference>
<dbReference type="RefSeq" id="WP_115374753.1">
    <property type="nucleotide sequence ID" value="NZ_QASA01000001.1"/>
</dbReference>
<comment type="caution">
    <text evidence="1">The sequence shown here is derived from an EMBL/GenBank/DDBJ whole genome shotgun (WGS) entry which is preliminary data.</text>
</comment>
<reference evidence="1 2" key="1">
    <citation type="submission" date="2018-04" db="EMBL/GenBank/DDBJ databases">
        <title>Adhaeribacter sp. HMF7616 genome sequencing and assembly.</title>
        <authorList>
            <person name="Kang H."/>
            <person name="Kang J."/>
            <person name="Cha I."/>
            <person name="Kim H."/>
            <person name="Joh K."/>
        </authorList>
    </citation>
    <scope>NUCLEOTIDE SEQUENCE [LARGE SCALE GENOMIC DNA]</scope>
    <source>
        <strain evidence="1 2">HMF7616</strain>
    </source>
</reference>
<evidence type="ECO:0000313" key="2">
    <source>
        <dbReference type="Proteomes" id="UP000253919"/>
    </source>
</evidence>
<dbReference type="NCBIfam" id="TIGR04255">
    <property type="entry name" value="sporadTIGR04255"/>
    <property type="match status" value="1"/>
</dbReference>
<protein>
    <recommendedName>
        <fullName evidence="3">TIGR04255 family protein</fullName>
    </recommendedName>
</protein>
<dbReference type="AlphaFoldDB" id="A0A369QRD0"/>
<accession>A0A369QRD0</accession>
<dbReference type="Proteomes" id="UP000253919">
    <property type="component" value="Unassembled WGS sequence"/>
</dbReference>
<dbReference type="OrthoDB" id="148859at2"/>
<proteinExistence type="predicted"/>
<evidence type="ECO:0000313" key="1">
    <source>
        <dbReference type="EMBL" id="RDC65797.1"/>
    </source>
</evidence>
<organism evidence="1 2">
    <name type="scientific">Adhaeribacter pallidiroseus</name>
    <dbReference type="NCBI Taxonomy" id="2072847"/>
    <lineage>
        <taxon>Bacteria</taxon>
        <taxon>Pseudomonadati</taxon>
        <taxon>Bacteroidota</taxon>
        <taxon>Cytophagia</taxon>
        <taxon>Cytophagales</taxon>
        <taxon>Hymenobacteraceae</taxon>
        <taxon>Adhaeribacter</taxon>
    </lineage>
</organism>
<dbReference type="InterPro" id="IPR026349">
    <property type="entry name" value="CHP04255"/>
</dbReference>
<sequence length="242" mass="28368">MSKLNNAPLLEVVYELRWKVTNQEDLSKYQYLHGDLYSLLKDDYPIRKQLSSPEIPLGLLINSPVHQFRRASNDYPLFQIGPGIITLNTIDEKYYWDEYFQWSRTLIESFFKVYQYSKAEKFSPTLIYIDFFKLDIRENDVLEFINKNLSISLNQSFHQTQEKANAVSLGLTYYTELGQLTISLNIGKNAMQEEGLILQTQLSGSEYEADSNRILQWLTDAHEFCSNIFKEMTKGNLYESFK</sequence>
<gene>
    <name evidence="1" type="ORF">AHMF7616_04427</name>
</gene>